<name>A0A119AND7_9BURK</name>
<evidence type="ECO:0000313" key="2">
    <source>
        <dbReference type="EMBL" id="KVV39383.1"/>
    </source>
</evidence>
<gene>
    <name evidence="2" type="ORF">WT27_14420</name>
</gene>
<evidence type="ECO:0000313" key="3">
    <source>
        <dbReference type="Proteomes" id="UP000062317"/>
    </source>
</evidence>
<dbReference type="AlphaFoldDB" id="A0A119AND7"/>
<evidence type="ECO:0000256" key="1">
    <source>
        <dbReference type="SAM" id="MobiDB-lite"/>
    </source>
</evidence>
<protein>
    <submittedName>
        <fullName evidence="2">Uncharacterized protein</fullName>
    </submittedName>
</protein>
<dbReference type="Proteomes" id="UP000062317">
    <property type="component" value="Unassembled WGS sequence"/>
</dbReference>
<feature type="region of interest" description="Disordered" evidence="1">
    <location>
        <begin position="22"/>
        <end position="72"/>
    </location>
</feature>
<dbReference type="EMBL" id="LPEQ01000126">
    <property type="protein sequence ID" value="KVV39383.1"/>
    <property type="molecule type" value="Genomic_DNA"/>
</dbReference>
<proteinExistence type="predicted"/>
<keyword evidence="3" id="KW-1185">Reference proteome</keyword>
<reference evidence="2 3" key="1">
    <citation type="submission" date="2015-11" db="EMBL/GenBank/DDBJ databases">
        <title>Expanding the genomic diversity of Burkholderia species for the development of highly accurate diagnostics.</title>
        <authorList>
            <person name="Sahl J."/>
            <person name="Keim P."/>
            <person name="Wagner D."/>
        </authorList>
    </citation>
    <scope>NUCLEOTIDE SEQUENCE [LARGE SCALE GENOMIC DNA]</scope>
    <source>
        <strain evidence="2 3">MSMB1301WGS</strain>
    </source>
</reference>
<sequence length="72" mass="7878">MPFAVDAARGCFEMPICVRATGKSNARQESPYDRPAVSNAHTGDRHMPSPPAGLPAPMRMMKMRLPKSGYMT</sequence>
<comment type="caution">
    <text evidence="2">The sequence shown here is derived from an EMBL/GenBank/DDBJ whole genome shotgun (WGS) entry which is preliminary data.</text>
</comment>
<accession>A0A119AND7</accession>
<organism evidence="2 3">
    <name type="scientific">Burkholderia territorii</name>
    <dbReference type="NCBI Taxonomy" id="1503055"/>
    <lineage>
        <taxon>Bacteria</taxon>
        <taxon>Pseudomonadati</taxon>
        <taxon>Pseudomonadota</taxon>
        <taxon>Betaproteobacteria</taxon>
        <taxon>Burkholderiales</taxon>
        <taxon>Burkholderiaceae</taxon>
        <taxon>Burkholderia</taxon>
        <taxon>Burkholderia cepacia complex</taxon>
    </lineage>
</organism>